<organism evidence="3 4">
    <name type="scientific">Nitrobacter vulgaris</name>
    <dbReference type="NCBI Taxonomy" id="29421"/>
    <lineage>
        <taxon>Bacteria</taxon>
        <taxon>Pseudomonadati</taxon>
        <taxon>Pseudomonadota</taxon>
        <taxon>Alphaproteobacteria</taxon>
        <taxon>Hyphomicrobiales</taxon>
        <taxon>Nitrobacteraceae</taxon>
        <taxon>Nitrobacter</taxon>
    </lineage>
</organism>
<protein>
    <submittedName>
        <fullName evidence="3">Pilus assembly protein TadG</fullName>
    </submittedName>
</protein>
<evidence type="ECO:0000259" key="2">
    <source>
        <dbReference type="Pfam" id="PF07811"/>
    </source>
</evidence>
<comment type="caution">
    <text evidence="3">The sequence shown here is derived from an EMBL/GenBank/DDBJ whole genome shotgun (WGS) entry which is preliminary data.</text>
</comment>
<proteinExistence type="predicted"/>
<feature type="domain" description="TadE-like" evidence="2">
    <location>
        <begin position="63"/>
        <end position="101"/>
    </location>
</feature>
<evidence type="ECO:0000313" key="4">
    <source>
        <dbReference type="Proteomes" id="UP000189940"/>
    </source>
</evidence>
<keyword evidence="4" id="KW-1185">Reference proteome</keyword>
<dbReference type="EMBL" id="MWPQ01000004">
    <property type="protein sequence ID" value="OPH84471.1"/>
    <property type="molecule type" value="Genomic_DNA"/>
</dbReference>
<reference evidence="3 4" key="1">
    <citation type="submission" date="2017-02" db="EMBL/GenBank/DDBJ databases">
        <title>Genome sequence of the nitrite-oxidizing bacterium Nitrobacter vulgaris strain Ab1.</title>
        <authorList>
            <person name="Mellbye B.L."/>
            <person name="Davis E.W."/>
            <person name="Spieck E."/>
            <person name="Chang J.H."/>
            <person name="Bottomley P.J."/>
            <person name="Sayavedra-Soto L.A."/>
        </authorList>
    </citation>
    <scope>NUCLEOTIDE SEQUENCE [LARGE SCALE GENOMIC DNA]</scope>
    <source>
        <strain evidence="3 4">Ab1</strain>
    </source>
</reference>
<dbReference type="OrthoDB" id="7189296at2"/>
<dbReference type="STRING" id="29421.B2M20_01665"/>
<dbReference type="AlphaFoldDB" id="A0A1V4I2M4"/>
<dbReference type="InterPro" id="IPR012495">
    <property type="entry name" value="TadE-like_dom"/>
</dbReference>
<dbReference type="Pfam" id="PF07811">
    <property type="entry name" value="TadE"/>
    <property type="match status" value="1"/>
</dbReference>
<feature type="region of interest" description="Disordered" evidence="1">
    <location>
        <begin position="17"/>
        <end position="36"/>
    </location>
</feature>
<evidence type="ECO:0000313" key="3">
    <source>
        <dbReference type="EMBL" id="OPH84471.1"/>
    </source>
</evidence>
<dbReference type="Proteomes" id="UP000189940">
    <property type="component" value="Unassembled WGS sequence"/>
</dbReference>
<evidence type="ECO:0000256" key="1">
    <source>
        <dbReference type="SAM" id="MobiDB-lite"/>
    </source>
</evidence>
<accession>A0A1V4I2M4</accession>
<gene>
    <name evidence="3" type="ORF">B2M20_01665</name>
</gene>
<name>A0A1V4I2M4_NITVU</name>
<sequence length="245" mass="26541">MRIENVKPMLRVFSSEVDTGSREDNASKQESGASFRFDRNGNGSSIRSCLRRTAAALWRDSRGLAATEFAMIVPMMLVMLFGTIEVSSGVAVNRKVTLVARTLSDLTSQSRGVNDADVTNFLAASYGIMWPYNSAPVQATISELYIDPATSVARVQWSQGQAPRGTGSTVGIPPGLIGRDSSGNVLPNQYLIFSEVSYLYEPVLGYVISKAGIRLSDTTYTRPRKFSCVTYPTPASGIYPPCPTS</sequence>